<reference evidence="1 2" key="1">
    <citation type="submission" date="2018-10" db="EMBL/GenBank/DDBJ databases">
        <title>Genomic Encyclopedia of Archaeal and Bacterial Type Strains, Phase II (KMG-II): from individual species to whole genera.</title>
        <authorList>
            <person name="Goeker M."/>
        </authorList>
    </citation>
    <scope>NUCLEOTIDE SEQUENCE [LARGE SCALE GENOMIC DNA]</scope>
    <source>
        <strain evidence="1 2">DSM 16510</strain>
    </source>
</reference>
<dbReference type="Proteomes" id="UP000267841">
    <property type="component" value="Unassembled WGS sequence"/>
</dbReference>
<dbReference type="OrthoDB" id="14676at2"/>
<dbReference type="AlphaFoldDB" id="A0A497XNW1"/>
<organism evidence="1 2">
    <name type="scientific">Hydrogenivirga caldilitoris</name>
    <dbReference type="NCBI Taxonomy" id="246264"/>
    <lineage>
        <taxon>Bacteria</taxon>
        <taxon>Pseudomonadati</taxon>
        <taxon>Aquificota</taxon>
        <taxon>Aquificia</taxon>
        <taxon>Aquificales</taxon>
        <taxon>Aquificaceae</taxon>
        <taxon>Hydrogenivirga</taxon>
    </lineage>
</organism>
<evidence type="ECO:0000313" key="1">
    <source>
        <dbReference type="EMBL" id="RLJ70637.1"/>
    </source>
</evidence>
<comment type="caution">
    <text evidence="1">The sequence shown here is derived from an EMBL/GenBank/DDBJ whole genome shotgun (WGS) entry which is preliminary data.</text>
</comment>
<dbReference type="EMBL" id="RCCJ01000001">
    <property type="protein sequence ID" value="RLJ70637.1"/>
    <property type="molecule type" value="Genomic_DNA"/>
</dbReference>
<proteinExistence type="predicted"/>
<protein>
    <recommendedName>
        <fullName evidence="3">NifU-like protein</fullName>
    </recommendedName>
</protein>
<dbReference type="RefSeq" id="WP_121010617.1">
    <property type="nucleotide sequence ID" value="NZ_RCCJ01000001.1"/>
</dbReference>
<name>A0A497XNW1_9AQUI</name>
<dbReference type="Gene3D" id="3.90.1010.10">
    <property type="match status" value="1"/>
</dbReference>
<sequence length="110" mass="12404">MKVSDYIKEGLKNFVEGEAEGKQGAYSEGVHKVTVFVKFKDGKVVDCKFNSTKRCKKLLAITDYMCELLKETGNPPTVEELLSKFPEEKEKEKMENRAKIALNALKNALS</sequence>
<evidence type="ECO:0008006" key="3">
    <source>
        <dbReference type="Google" id="ProtNLM"/>
    </source>
</evidence>
<evidence type="ECO:0000313" key="2">
    <source>
        <dbReference type="Proteomes" id="UP000267841"/>
    </source>
</evidence>
<gene>
    <name evidence="1" type="ORF">BCF55_0915</name>
</gene>
<accession>A0A497XNW1</accession>
<keyword evidence="2" id="KW-1185">Reference proteome</keyword>